<dbReference type="Proteomes" id="UP000223139">
    <property type="component" value="Segment"/>
</dbReference>
<sequence>MSMYDVCRSIADKYAALPPDPDYPLYGDMVRFRDKCNGREYSGIVIEHCDWIPVFWKPWRVEVRVCHTDGTVAFPPLPVMHVEKDEIIKVTRADGSGEWTKEEEHL</sequence>
<protein>
    <submittedName>
        <fullName evidence="1">Uncharacterized protein</fullName>
    </submittedName>
</protein>
<reference evidence="1 2" key="1">
    <citation type="submission" date="2017-07" db="EMBL/GenBank/DDBJ databases">
        <title>Complete Genome Sequence of the Klebsiella phage YMC15/11/N53_KPN_BP.</title>
        <authorList>
            <person name="Jeon J."/>
            <person name="Yong D."/>
            <person name="Lee K."/>
        </authorList>
    </citation>
    <scope>NUCLEOTIDE SEQUENCE [LARGE SCALE GENOMIC DNA]</scope>
</reference>
<name>A0A248XD16_9CAUD</name>
<evidence type="ECO:0000313" key="1">
    <source>
        <dbReference type="EMBL" id="ASW27597.1"/>
    </source>
</evidence>
<evidence type="ECO:0000313" key="2">
    <source>
        <dbReference type="Proteomes" id="UP000223139"/>
    </source>
</evidence>
<accession>A0A248XD16</accession>
<organism evidence="1 2">
    <name type="scientific">Klebsiella phage YMC15/11/N53_KPN_BP</name>
    <dbReference type="NCBI Taxonomy" id="2026101"/>
    <lineage>
        <taxon>Viruses</taxon>
        <taxon>Duplodnaviria</taxon>
        <taxon>Heunggongvirae</taxon>
        <taxon>Uroviricota</taxon>
        <taxon>Caudoviricetes</taxon>
        <taxon>Casjensviridae</taxon>
        <taxon>Yonseivirus</taxon>
        <taxon>Yonseivirus N137</taxon>
    </lineage>
</organism>
<gene>
    <name evidence="1" type="ORF">KPNN53_056</name>
</gene>
<dbReference type="EMBL" id="MF476924">
    <property type="protein sequence ID" value="ASW27597.1"/>
    <property type="molecule type" value="Genomic_DNA"/>
</dbReference>
<proteinExistence type="predicted"/>